<evidence type="ECO:0000259" key="7">
    <source>
        <dbReference type="PROSITE" id="PS50850"/>
    </source>
</evidence>
<comment type="caution">
    <text evidence="8">The sequence shown here is derived from an EMBL/GenBank/DDBJ whole genome shotgun (WGS) entry which is preliminary data.</text>
</comment>
<sequence length="464" mass="49582">MTDVANVPAADLGTGEAPAVAATPESQPWPPRRDANYSLFCMTIVVMFTVLDRSVMSLLIDPIKQDFGITDTQAAILIGAAFSLPYGIVGVVVGRLADTMNRRNVVAASLAVWSAFTVACGLAQGFVSLLVARMGIGAGESGYGPASWSIATDNWPREKVAFATATMGIGAMLGTGLALFLGGAVLHFVSGMPPVDIGFGVIRPWQWTFIIVGAPGLIWTLVVLTSKEPPRRGLAAGAKAEKTPVGETVRWILDDWRTYFAVIGGMAMKAMMLAGPATWGATFIHRQFGWELSKIGMISGTITLIVSPIALMAGAKLSEYWTKQGRQDTNLRIVLYGLIAAIPLMIMSPLMPNPYLVLAVNAMASFVGTLGFGPSIAAFQVITPNRMRGQIGALTQFCNNVIAFALSPIIIALFTDYIFHDESSLKYSMVLNASIMGALSLIIVLQGMKPYARSHQRALRDFAN</sequence>
<feature type="transmembrane region" description="Helical" evidence="6">
    <location>
        <begin position="425"/>
        <end position="445"/>
    </location>
</feature>
<gene>
    <name evidence="8" type="ORF">KK488_01240</name>
</gene>
<evidence type="ECO:0000313" key="9">
    <source>
        <dbReference type="Proteomes" id="UP001138757"/>
    </source>
</evidence>
<feature type="transmembrane region" description="Helical" evidence="6">
    <location>
        <begin position="357"/>
        <end position="379"/>
    </location>
</feature>
<evidence type="ECO:0000256" key="3">
    <source>
        <dbReference type="ARBA" id="ARBA00022692"/>
    </source>
</evidence>
<feature type="domain" description="Major facilitator superfamily (MFS) profile" evidence="7">
    <location>
        <begin position="38"/>
        <end position="449"/>
    </location>
</feature>
<feature type="transmembrane region" description="Helical" evidence="6">
    <location>
        <begin position="400"/>
        <end position="419"/>
    </location>
</feature>
<dbReference type="GO" id="GO:0022857">
    <property type="term" value="F:transmembrane transporter activity"/>
    <property type="evidence" value="ECO:0007669"/>
    <property type="project" value="InterPro"/>
</dbReference>
<keyword evidence="2" id="KW-0813">Transport</keyword>
<evidence type="ECO:0000256" key="2">
    <source>
        <dbReference type="ARBA" id="ARBA00022448"/>
    </source>
</evidence>
<dbReference type="GO" id="GO:0016020">
    <property type="term" value="C:membrane"/>
    <property type="evidence" value="ECO:0007669"/>
    <property type="project" value="UniProtKB-SubCell"/>
</dbReference>
<keyword evidence="3 6" id="KW-0812">Transmembrane</keyword>
<accession>A0A9X1D7Y3</accession>
<feature type="transmembrane region" description="Helical" evidence="6">
    <location>
        <begin position="72"/>
        <end position="93"/>
    </location>
</feature>
<keyword evidence="5 6" id="KW-0472">Membrane</keyword>
<dbReference type="InterPro" id="IPR036259">
    <property type="entry name" value="MFS_trans_sf"/>
</dbReference>
<evidence type="ECO:0000256" key="1">
    <source>
        <dbReference type="ARBA" id="ARBA00004141"/>
    </source>
</evidence>
<dbReference type="PROSITE" id="PS50850">
    <property type="entry name" value="MFS"/>
    <property type="match status" value="1"/>
</dbReference>
<feature type="transmembrane region" description="Helical" evidence="6">
    <location>
        <begin position="333"/>
        <end position="351"/>
    </location>
</feature>
<organism evidence="8 9">
    <name type="scientific">Sphingobium nicotianae</name>
    <dbReference type="NCBI Taxonomy" id="2782607"/>
    <lineage>
        <taxon>Bacteria</taxon>
        <taxon>Pseudomonadati</taxon>
        <taxon>Pseudomonadota</taxon>
        <taxon>Alphaproteobacteria</taxon>
        <taxon>Sphingomonadales</taxon>
        <taxon>Sphingomonadaceae</taxon>
        <taxon>Sphingobium</taxon>
    </lineage>
</organism>
<feature type="transmembrane region" description="Helical" evidence="6">
    <location>
        <begin position="37"/>
        <end position="60"/>
    </location>
</feature>
<protein>
    <submittedName>
        <fullName evidence="8">MFS transporter</fullName>
    </submittedName>
</protein>
<keyword evidence="9" id="KW-1185">Reference proteome</keyword>
<dbReference type="PANTHER" id="PTHR23505">
    <property type="entry name" value="SPINSTER"/>
    <property type="match status" value="1"/>
</dbReference>
<evidence type="ECO:0000256" key="4">
    <source>
        <dbReference type="ARBA" id="ARBA00022989"/>
    </source>
</evidence>
<feature type="transmembrane region" description="Helical" evidence="6">
    <location>
        <begin position="205"/>
        <end position="224"/>
    </location>
</feature>
<evidence type="ECO:0000256" key="5">
    <source>
        <dbReference type="ARBA" id="ARBA00023136"/>
    </source>
</evidence>
<reference evidence="8" key="1">
    <citation type="submission" date="2021-05" db="EMBL/GenBank/DDBJ databases">
        <title>Genome of Sphingobium sp. strain.</title>
        <authorList>
            <person name="Fan R."/>
        </authorList>
    </citation>
    <scope>NUCLEOTIDE SEQUENCE</scope>
    <source>
        <strain evidence="8">H33</strain>
    </source>
</reference>
<comment type="subcellular location">
    <subcellularLocation>
        <location evidence="1">Membrane</location>
        <topology evidence="1">Multi-pass membrane protein</topology>
    </subcellularLocation>
</comment>
<proteinExistence type="predicted"/>
<dbReference type="RefSeq" id="WP_214621312.1">
    <property type="nucleotide sequence ID" value="NZ_JAHGAW010000001.1"/>
</dbReference>
<dbReference type="InterPro" id="IPR020846">
    <property type="entry name" value="MFS_dom"/>
</dbReference>
<dbReference type="InterPro" id="IPR044770">
    <property type="entry name" value="MFS_spinster-like"/>
</dbReference>
<dbReference type="PANTHER" id="PTHR23505:SF79">
    <property type="entry name" value="PROTEIN SPINSTER"/>
    <property type="match status" value="1"/>
</dbReference>
<dbReference type="Pfam" id="PF07690">
    <property type="entry name" value="MFS_1"/>
    <property type="match status" value="1"/>
</dbReference>
<dbReference type="EMBL" id="JAHGAW010000001">
    <property type="protein sequence ID" value="MBT2185567.1"/>
    <property type="molecule type" value="Genomic_DNA"/>
</dbReference>
<feature type="transmembrane region" description="Helical" evidence="6">
    <location>
        <begin position="295"/>
        <end position="313"/>
    </location>
</feature>
<dbReference type="SUPFAM" id="SSF103473">
    <property type="entry name" value="MFS general substrate transporter"/>
    <property type="match status" value="1"/>
</dbReference>
<feature type="transmembrane region" description="Helical" evidence="6">
    <location>
        <begin position="160"/>
        <end position="185"/>
    </location>
</feature>
<name>A0A9X1D7Y3_9SPHN</name>
<dbReference type="InterPro" id="IPR011701">
    <property type="entry name" value="MFS"/>
</dbReference>
<evidence type="ECO:0000256" key="6">
    <source>
        <dbReference type="SAM" id="Phobius"/>
    </source>
</evidence>
<dbReference type="Proteomes" id="UP001138757">
    <property type="component" value="Unassembled WGS sequence"/>
</dbReference>
<feature type="transmembrane region" description="Helical" evidence="6">
    <location>
        <begin position="259"/>
        <end position="283"/>
    </location>
</feature>
<evidence type="ECO:0000313" key="8">
    <source>
        <dbReference type="EMBL" id="MBT2185567.1"/>
    </source>
</evidence>
<dbReference type="Gene3D" id="1.20.1250.20">
    <property type="entry name" value="MFS general substrate transporter like domains"/>
    <property type="match status" value="1"/>
</dbReference>
<keyword evidence="4 6" id="KW-1133">Transmembrane helix</keyword>
<dbReference type="AlphaFoldDB" id="A0A9X1D7Y3"/>